<dbReference type="GO" id="GO:0046872">
    <property type="term" value="F:metal ion binding"/>
    <property type="evidence" value="ECO:0007669"/>
    <property type="project" value="UniProtKB-UniRule"/>
</dbReference>
<evidence type="ECO:0000256" key="6">
    <source>
        <dbReference type="ARBA" id="ARBA00022723"/>
    </source>
</evidence>
<keyword evidence="13" id="KW-1185">Reference proteome</keyword>
<dbReference type="InterPro" id="IPR036390">
    <property type="entry name" value="WH_DNA-bd_sf"/>
</dbReference>
<feature type="binding site" evidence="8">
    <location>
        <position position="293"/>
    </location>
    <ligand>
        <name>a divalent metal cation</name>
        <dbReference type="ChEBI" id="CHEBI:60240"/>
        <label>2</label>
        <note>catalytic</note>
    </ligand>
</feature>
<evidence type="ECO:0000256" key="9">
    <source>
        <dbReference type="RuleBase" id="RU003653"/>
    </source>
</evidence>
<dbReference type="GO" id="GO:0070006">
    <property type="term" value="F:metalloaminopeptidase activity"/>
    <property type="evidence" value="ECO:0007669"/>
    <property type="project" value="UniProtKB-UniRule"/>
</dbReference>
<dbReference type="InterPro" id="IPR001714">
    <property type="entry name" value="Pept_M24_MAP"/>
</dbReference>
<comment type="cofactor">
    <cofactor evidence="2">
        <name>Mn(2+)</name>
        <dbReference type="ChEBI" id="CHEBI:29035"/>
    </cofactor>
</comment>
<keyword evidence="8" id="KW-0963">Cytoplasm</keyword>
<feature type="binding site" evidence="8">
    <location>
        <position position="224"/>
    </location>
    <ligand>
        <name>a divalent metal cation</name>
        <dbReference type="ChEBI" id="CHEBI:60240"/>
        <label>2</label>
        <note>catalytic</note>
    </ligand>
</feature>
<protein>
    <recommendedName>
        <fullName evidence="8">Methionine aminopeptidase 2</fullName>
        <shortName evidence="8">MAP 2</shortName>
        <shortName evidence="8">MetAP 2</shortName>
        <ecNumber evidence="8">3.4.11.18</ecNumber>
    </recommendedName>
    <alternativeName>
        <fullName evidence="8">Peptidase M</fullName>
    </alternativeName>
</protein>
<evidence type="ECO:0000256" key="3">
    <source>
        <dbReference type="ARBA" id="ARBA00001954"/>
    </source>
</evidence>
<feature type="binding site" evidence="8">
    <location>
        <position position="193"/>
    </location>
    <ligand>
        <name>substrate</name>
    </ligand>
</feature>
<feature type="binding site" evidence="8">
    <location>
        <position position="224"/>
    </location>
    <ligand>
        <name>a divalent metal cation</name>
        <dbReference type="ChEBI" id="CHEBI:60240"/>
        <label>1</label>
    </ligand>
</feature>
<comment type="function">
    <text evidence="8 9">Cotranslationally removes the N-terminal methionine from nascent proteins. The N-terminal methionine is often cleaved when the second residue in the primary sequence is small and uncharged (Met-Ala-, Cys, Gly, Pro, Ser, Thr, or Val).</text>
</comment>
<keyword evidence="6 8" id="KW-0479">Metal-binding</keyword>
<dbReference type="InterPro" id="IPR036005">
    <property type="entry name" value="Creatinase/aminopeptidase-like"/>
</dbReference>
<feature type="binding site" evidence="8">
    <location>
        <position position="326"/>
    </location>
    <ligand>
        <name>a divalent metal cation</name>
        <dbReference type="ChEBI" id="CHEBI:60240"/>
        <label>2</label>
        <note>catalytic</note>
    </ligand>
</feature>
<dbReference type="CDD" id="cd01088">
    <property type="entry name" value="MetAP2"/>
    <property type="match status" value="1"/>
</dbReference>
<dbReference type="InterPro" id="IPR036388">
    <property type="entry name" value="WH-like_DNA-bd_sf"/>
</dbReference>
<dbReference type="SUPFAM" id="SSF55920">
    <property type="entry name" value="Creatinase/aminopeptidase"/>
    <property type="match status" value="1"/>
</dbReference>
<keyword evidence="4 8" id="KW-0031">Aminopeptidase</keyword>
<feature type="binding site" evidence="8">
    <location>
        <position position="213"/>
    </location>
    <ligand>
        <name>a divalent metal cation</name>
        <dbReference type="ChEBI" id="CHEBI:60240"/>
        <label>1</label>
    </ligand>
</feature>
<evidence type="ECO:0000313" key="12">
    <source>
        <dbReference type="EMBL" id="KAL3317292.1"/>
    </source>
</evidence>
<keyword evidence="7 8" id="KW-0378">Hydrolase</keyword>
<proteinExistence type="inferred from homology"/>
<dbReference type="EMBL" id="JBJKFK010000403">
    <property type="protein sequence ID" value="KAL3317292.1"/>
    <property type="molecule type" value="Genomic_DNA"/>
</dbReference>
<feature type="compositionally biased region" description="Polar residues" evidence="10">
    <location>
        <begin position="47"/>
        <end position="62"/>
    </location>
</feature>
<comment type="catalytic activity">
    <reaction evidence="1 8 9">
        <text>Release of N-terminal amino acids, preferentially methionine, from peptides and arylamides.</text>
        <dbReference type="EC" id="3.4.11.18"/>
    </reaction>
</comment>
<gene>
    <name evidence="12" type="primary">METAP2</name>
    <name evidence="12" type="ORF">Ciccas_004045</name>
</gene>
<dbReference type="Pfam" id="PF00557">
    <property type="entry name" value="Peptidase_M24"/>
    <property type="match status" value="1"/>
</dbReference>
<sequence>MAKKQPVNDELDSILAEMGISDPKSQKSSKGKSNKQSGNGGKGDQSAKASANGQSACNNSNVPKAVKKGGKLVQTDPPTIPICDLYPQKNFPLGQIMEYTSQTDDCMAKDRMTSTECKQRDKLSEESWKHCREGAEVHRQVRQHIQRWVKPGVKLIDLCEELEATSRRLIKERGLEAGLAFPTGCSINHCAAHYTPNPGDQTVLNYDDVCKIDFGVHVQGRIIDCAFTLYFNDRYKNLVEAVRDATNTGIKTAGIDVPLGDVGAAVQEVMSSYEVELNGETYQVKPIKNLNGHSIDPYNIHAGKTVPIVATGDRTRMEENEIYAIETFGSTGNGVVHDDGEVSHFMKNFNLKDQFVDLKLTSAKQVLHTVNKHFGTLAFCPRWLERAHKLENQAKNPMFGLTGLVDAGVIESYPPLVDRKGCYTAQFEHTIILRPTCKEVVSRGDDY</sequence>
<dbReference type="PANTHER" id="PTHR45777:SF2">
    <property type="entry name" value="METHIONINE AMINOPEPTIDASE 2"/>
    <property type="match status" value="1"/>
</dbReference>
<feature type="binding site" evidence="8">
    <location>
        <position position="428"/>
    </location>
    <ligand>
        <name>a divalent metal cation</name>
        <dbReference type="ChEBI" id="CHEBI:60240"/>
        <label>2</label>
        <note>catalytic</note>
    </ligand>
</feature>
<evidence type="ECO:0000256" key="5">
    <source>
        <dbReference type="ARBA" id="ARBA00022670"/>
    </source>
</evidence>
<accession>A0ABD2QDE2</accession>
<comment type="cofactor">
    <cofactor evidence="8">
        <name>Co(2+)</name>
        <dbReference type="ChEBI" id="CHEBI:48828"/>
    </cofactor>
    <cofactor evidence="8">
        <name>Zn(2+)</name>
        <dbReference type="ChEBI" id="CHEBI:29105"/>
    </cofactor>
    <cofactor evidence="8">
        <name>Mn(2+)</name>
        <dbReference type="ChEBI" id="CHEBI:29035"/>
    </cofactor>
    <cofactor evidence="8">
        <name>Fe(2+)</name>
        <dbReference type="ChEBI" id="CHEBI:29033"/>
    </cofactor>
    <text evidence="8">Binds 2 divalent metal cations per subunit. Has a high-affinity and a low affinity metal-binding site. The true nature of the physiological cofactor is under debate. The enzyme is active with cobalt, zinc, manganese or divalent iron ions. Most likely, methionine aminopeptidases function as mononuclear Fe(2+)-metalloproteases under physiological conditions, and the catalytically relevant metal-binding site has been assigned to the histidine-containing high-affinity site.</text>
</comment>
<feature type="region of interest" description="Disordered" evidence="10">
    <location>
        <begin position="1"/>
        <end position="63"/>
    </location>
</feature>
<dbReference type="AlphaFoldDB" id="A0ABD2QDE2"/>
<dbReference type="Gene3D" id="3.90.230.10">
    <property type="entry name" value="Creatinase/methionine aminopeptidase superfamily"/>
    <property type="match status" value="1"/>
</dbReference>
<comment type="cofactor">
    <cofactor evidence="3">
        <name>Fe(2+)</name>
        <dbReference type="ChEBI" id="CHEBI:29033"/>
    </cofactor>
</comment>
<comment type="subcellular location">
    <subcellularLocation>
        <location evidence="8">Cytoplasm</location>
    </subcellularLocation>
</comment>
<dbReference type="Gene3D" id="1.10.10.10">
    <property type="entry name" value="Winged helix-like DNA-binding domain superfamily/Winged helix DNA-binding domain"/>
    <property type="match status" value="1"/>
</dbReference>
<evidence type="ECO:0000256" key="1">
    <source>
        <dbReference type="ARBA" id="ARBA00000294"/>
    </source>
</evidence>
<evidence type="ECO:0000256" key="2">
    <source>
        <dbReference type="ARBA" id="ARBA00001936"/>
    </source>
</evidence>
<dbReference type="InterPro" id="IPR002468">
    <property type="entry name" value="Pept_M24A_MAP2"/>
</dbReference>
<dbReference type="GO" id="GO:0004239">
    <property type="term" value="F:initiator methionyl aminopeptidase activity"/>
    <property type="evidence" value="ECO:0007669"/>
    <property type="project" value="UniProtKB-UniRule"/>
</dbReference>
<feature type="binding site" evidence="8">
    <location>
        <position position="301"/>
    </location>
    <ligand>
        <name>substrate</name>
    </ligand>
</feature>
<dbReference type="SUPFAM" id="SSF46785">
    <property type="entry name" value="Winged helix' DNA-binding domain"/>
    <property type="match status" value="1"/>
</dbReference>
<evidence type="ECO:0000256" key="8">
    <source>
        <dbReference type="HAMAP-Rule" id="MF_03175"/>
    </source>
</evidence>
<evidence type="ECO:0000256" key="10">
    <source>
        <dbReference type="SAM" id="MobiDB-lite"/>
    </source>
</evidence>
<dbReference type="NCBIfam" id="TIGR00501">
    <property type="entry name" value="met_pdase_II"/>
    <property type="match status" value="1"/>
</dbReference>
<feature type="domain" description="Peptidase M24" evidence="11">
    <location>
        <begin position="130"/>
        <end position="338"/>
    </location>
</feature>
<dbReference type="GO" id="GO:0005737">
    <property type="term" value="C:cytoplasm"/>
    <property type="evidence" value="ECO:0007669"/>
    <property type="project" value="UniProtKB-SubCell"/>
</dbReference>
<dbReference type="Proteomes" id="UP001626550">
    <property type="component" value="Unassembled WGS sequence"/>
</dbReference>
<comment type="caution">
    <text evidence="12">The sequence shown here is derived from an EMBL/GenBank/DDBJ whole genome shotgun (WGS) entry which is preliminary data.</text>
</comment>
<dbReference type="HAMAP" id="MF_03175">
    <property type="entry name" value="MetAP_2_euk"/>
    <property type="match status" value="1"/>
</dbReference>
<reference evidence="12 13" key="1">
    <citation type="submission" date="2024-11" db="EMBL/GenBank/DDBJ databases">
        <title>Adaptive evolution of stress response genes in parasites aligns with host niche diversity.</title>
        <authorList>
            <person name="Hahn C."/>
            <person name="Resl P."/>
        </authorList>
    </citation>
    <scope>NUCLEOTIDE SEQUENCE [LARGE SCALE GENOMIC DNA]</scope>
    <source>
        <strain evidence="12">EGGRZ-B1_66</strain>
        <tissue evidence="12">Body</tissue>
    </source>
</reference>
<evidence type="ECO:0000256" key="7">
    <source>
        <dbReference type="ARBA" id="ARBA00022801"/>
    </source>
</evidence>
<feature type="binding site" evidence="8">
    <location>
        <position position="428"/>
    </location>
    <ligand>
        <name>a divalent metal cation</name>
        <dbReference type="ChEBI" id="CHEBI:60240"/>
        <label>1</label>
    </ligand>
</feature>
<evidence type="ECO:0000313" key="13">
    <source>
        <dbReference type="Proteomes" id="UP001626550"/>
    </source>
</evidence>
<organism evidence="12 13">
    <name type="scientific">Cichlidogyrus casuarinus</name>
    <dbReference type="NCBI Taxonomy" id="1844966"/>
    <lineage>
        <taxon>Eukaryota</taxon>
        <taxon>Metazoa</taxon>
        <taxon>Spiralia</taxon>
        <taxon>Lophotrochozoa</taxon>
        <taxon>Platyhelminthes</taxon>
        <taxon>Monogenea</taxon>
        <taxon>Monopisthocotylea</taxon>
        <taxon>Dactylogyridea</taxon>
        <taxon>Ancyrocephalidae</taxon>
        <taxon>Cichlidogyrus</taxon>
    </lineage>
</organism>
<name>A0ABD2QDE2_9PLAT</name>
<dbReference type="EC" id="3.4.11.18" evidence="8"/>
<keyword evidence="5 8" id="KW-0645">Protease</keyword>
<dbReference type="InterPro" id="IPR050247">
    <property type="entry name" value="Met_Aminopeptidase_Type2"/>
</dbReference>
<dbReference type="PRINTS" id="PR00599">
    <property type="entry name" value="MAPEPTIDASE"/>
</dbReference>
<dbReference type="InterPro" id="IPR000994">
    <property type="entry name" value="Pept_M24"/>
</dbReference>
<dbReference type="GO" id="GO:0006508">
    <property type="term" value="P:proteolysis"/>
    <property type="evidence" value="ECO:0007669"/>
    <property type="project" value="UniProtKB-KW"/>
</dbReference>
<dbReference type="PANTHER" id="PTHR45777">
    <property type="entry name" value="METHIONINE AMINOPEPTIDASE 2"/>
    <property type="match status" value="1"/>
</dbReference>
<evidence type="ECO:0000259" key="11">
    <source>
        <dbReference type="Pfam" id="PF00557"/>
    </source>
</evidence>
<evidence type="ECO:0000256" key="4">
    <source>
        <dbReference type="ARBA" id="ARBA00022438"/>
    </source>
</evidence>
<comment type="similarity">
    <text evidence="8">Belongs to the peptidase M24A family. Methionine aminopeptidase eukaryotic type 2 subfamily.</text>
</comment>